<organism evidence="1 2">
    <name type="scientific">Anabaenopsis elenkinii CCIBt3563</name>
    <dbReference type="NCBI Taxonomy" id="2779889"/>
    <lineage>
        <taxon>Bacteria</taxon>
        <taxon>Bacillati</taxon>
        <taxon>Cyanobacteriota</taxon>
        <taxon>Cyanophyceae</taxon>
        <taxon>Nostocales</taxon>
        <taxon>Nodulariaceae</taxon>
        <taxon>Anabaenopsis</taxon>
    </lineage>
</organism>
<name>A0A7S6RGH6_9CYAN</name>
<dbReference type="RefSeq" id="WP_200989936.1">
    <property type="nucleotide sequence ID" value="NZ_CP063311.1"/>
</dbReference>
<dbReference type="SUPFAM" id="SSF143011">
    <property type="entry name" value="RelE-like"/>
    <property type="match status" value="1"/>
</dbReference>
<dbReference type="SUPFAM" id="SSF52540">
    <property type="entry name" value="P-loop containing nucleoside triphosphate hydrolases"/>
    <property type="match status" value="1"/>
</dbReference>
<dbReference type="InterPro" id="IPR027417">
    <property type="entry name" value="P-loop_NTPase"/>
</dbReference>
<dbReference type="AlphaFoldDB" id="A0A7S6RGH6"/>
<dbReference type="Gene3D" id="3.40.50.300">
    <property type="entry name" value="P-loop containing nucleotide triphosphate hydrolases"/>
    <property type="match status" value="2"/>
</dbReference>
<dbReference type="Gene3D" id="3.30.2310.20">
    <property type="entry name" value="RelE-like"/>
    <property type="match status" value="1"/>
</dbReference>
<evidence type="ECO:0000313" key="2">
    <source>
        <dbReference type="Proteomes" id="UP000593846"/>
    </source>
</evidence>
<proteinExistence type="predicted"/>
<sequence length="837" mass="96605">MCNYTIKITRAVFRHILKLHNYFEDIVQVLTDLSQGNLGDKKKLRGYEDLWRTKRGDIRVVWTQNNYEILVIAAGLRRDVYKKIPIDVNPEGATTLAELLGIEPTRVEHLPTYQFDHKRVTSWYEFVYGGYLYSPLLTPEQQAISQQLITAQPPNHTPINSFLLQSAPGTGKTVCAALIACRLLKTVGWNVALIVPEALRSDLENFTEIKSILQEQELNSQDQESNSQDQELNSQDQELNLDSLQQGKGRDIYAQIATDEKELTALQELLNGHSDEIEHESNSQDQRPNFFLGTFKEWLQHAEPNIYAQIATDEEELTAFHSDNIKYRDLVLFRAFVLNGDNLGNLNNNRTYIENQDAIARVEGVNINDWKQRLGDKKNWLEGLQQITETIPPPEGIRTLLIFDEAQDYLMAEIEAIKQMLLRWHQHKHSHVLWLLGDMNQRIKPTGFDWGQLELNTTHSLTYNYRNTQRILEFANIFHSFAQAANLQNQGRWLPDPSDPKNCFEEGEPVRILECNSPEELSQVLSRLNDRVLNRDDRYLLQRISSRVKLIHQDIAPKYQNLPGIDYLKVTEAKGREFDACVAFSVFQGEGTLSMEEASNLYTIFTRPRYRLLIITTTDQIERIGRTHFNQCQVFNFSDADQPLAWITEFGNGEQISQDFEAIRNLIDKGLRSQPLRIYWDTYAALRAARVDNQTVLEIEQKAIETLRASQKDAIILQELTELKLLETNSFWSPIDIVPLKCLLFRALGRYWDAVEEISQLQDRELEEYRALVIANIANELEQQGLIYEAARVRMRIGEDIPQDYPFREIIAHQHGSIVSVLCQAAINQIYQGETND</sequence>
<dbReference type="EMBL" id="CP063311">
    <property type="protein sequence ID" value="QOV24416.1"/>
    <property type="molecule type" value="Genomic_DNA"/>
</dbReference>
<evidence type="ECO:0008006" key="3">
    <source>
        <dbReference type="Google" id="ProtNLM"/>
    </source>
</evidence>
<dbReference type="Proteomes" id="UP000593846">
    <property type="component" value="Chromosome"/>
</dbReference>
<evidence type="ECO:0000313" key="1">
    <source>
        <dbReference type="EMBL" id="QOV24416.1"/>
    </source>
</evidence>
<dbReference type="InterPro" id="IPR035093">
    <property type="entry name" value="RelE/ParE_toxin_dom_sf"/>
</dbReference>
<protein>
    <recommendedName>
        <fullName evidence="3">DNA helicase</fullName>
    </recommendedName>
</protein>
<keyword evidence="2" id="KW-1185">Reference proteome</keyword>
<gene>
    <name evidence="1" type="ORF">IM676_09425</name>
</gene>
<accession>A0A7S6RGH6</accession>
<dbReference type="KEGG" id="aee:IM676_09425"/>
<reference evidence="2" key="1">
    <citation type="submission" date="2020-10" db="EMBL/GenBank/DDBJ databases">
        <title>Genome-based taxonomic classification of the species Anabaenopsis elenkinii.</title>
        <authorList>
            <person name="Delbaje E."/>
            <person name="Andreote A.P.D."/>
            <person name="Pellegrinetti T.A."/>
            <person name="Cruz R.B."/>
            <person name="Branco L.H.Z."/>
            <person name="Fiore M.F."/>
        </authorList>
    </citation>
    <scope>NUCLEOTIDE SEQUENCE [LARGE SCALE GENOMIC DNA]</scope>
    <source>
        <strain evidence="2">CCIBt3563</strain>
    </source>
</reference>